<organism evidence="2 3">
    <name type="scientific">Salix udensis</name>
    <dbReference type="NCBI Taxonomy" id="889485"/>
    <lineage>
        <taxon>Eukaryota</taxon>
        <taxon>Viridiplantae</taxon>
        <taxon>Streptophyta</taxon>
        <taxon>Embryophyta</taxon>
        <taxon>Tracheophyta</taxon>
        <taxon>Spermatophyta</taxon>
        <taxon>Magnoliopsida</taxon>
        <taxon>eudicotyledons</taxon>
        <taxon>Gunneridae</taxon>
        <taxon>Pentapetalae</taxon>
        <taxon>rosids</taxon>
        <taxon>fabids</taxon>
        <taxon>Malpighiales</taxon>
        <taxon>Salicaceae</taxon>
        <taxon>Saliceae</taxon>
        <taxon>Salix</taxon>
    </lineage>
</organism>
<gene>
    <name evidence="2" type="ORF">OIU84_017819</name>
</gene>
<evidence type="ECO:0000256" key="1">
    <source>
        <dbReference type="SAM" id="MobiDB-lite"/>
    </source>
</evidence>
<evidence type="ECO:0000313" key="3">
    <source>
        <dbReference type="Proteomes" id="UP001162972"/>
    </source>
</evidence>
<protein>
    <submittedName>
        <fullName evidence="2">Uncharacterized protein</fullName>
    </submittedName>
</protein>
<evidence type="ECO:0000313" key="2">
    <source>
        <dbReference type="EMBL" id="KAJ6434183.1"/>
    </source>
</evidence>
<comment type="caution">
    <text evidence="2">The sequence shown here is derived from an EMBL/GenBank/DDBJ whole genome shotgun (WGS) entry which is preliminary data.</text>
</comment>
<accession>A0AAD6L2Q2</accession>
<feature type="region of interest" description="Disordered" evidence="1">
    <location>
        <begin position="181"/>
        <end position="210"/>
    </location>
</feature>
<proteinExistence type="predicted"/>
<dbReference type="Proteomes" id="UP001162972">
    <property type="component" value="Chromosome 13"/>
</dbReference>
<dbReference type="AlphaFoldDB" id="A0AAD6L2Q2"/>
<sequence length="210" mass="23139">MQPLSPTTHNAGKLKQGHSTTISYDSLHVRKVKERQLAVPPNSLLWLTLVQNPGRSVKNQEQPPSTESVGVTMPCWLVALLLMAVESSLRKVIEVLKKLSSVKPVAAIESFHRKQSVKNGVVILDTHHSPPPYRLYGVSMWVEKNVSGFNPFSSLPLTSPPPPPPPPPPPCYLLASVSDQESLIDVPPPPPPPRKSEKKMKARKRPKRGT</sequence>
<keyword evidence="3" id="KW-1185">Reference proteome</keyword>
<reference evidence="2 3" key="1">
    <citation type="journal article" date="2023" name="Int. J. Mol. Sci.">
        <title>De Novo Assembly and Annotation of 11 Diverse Shrub Willow (Salix) Genomes Reveals Novel Gene Organization in Sex-Linked Regions.</title>
        <authorList>
            <person name="Hyden B."/>
            <person name="Feng K."/>
            <person name="Yates T.B."/>
            <person name="Jawdy S."/>
            <person name="Cereghino C."/>
            <person name="Smart L.B."/>
            <person name="Muchero W."/>
        </authorList>
    </citation>
    <scope>NUCLEOTIDE SEQUENCE [LARGE SCALE GENOMIC DNA]</scope>
    <source>
        <tissue evidence="2">Shoot tip</tissue>
    </source>
</reference>
<dbReference type="EMBL" id="JAPFFJ010000002">
    <property type="protein sequence ID" value="KAJ6434183.1"/>
    <property type="molecule type" value="Genomic_DNA"/>
</dbReference>
<feature type="compositionally biased region" description="Basic residues" evidence="1">
    <location>
        <begin position="196"/>
        <end position="210"/>
    </location>
</feature>
<name>A0AAD6L2Q2_9ROSI</name>